<feature type="non-terminal residue" evidence="1">
    <location>
        <position position="1"/>
    </location>
</feature>
<dbReference type="EMBL" id="JAUCGM010000136">
    <property type="protein sequence ID" value="MDM8562391.1"/>
    <property type="molecule type" value="Genomic_DNA"/>
</dbReference>
<accession>A0ABT7VRU1</accession>
<dbReference type="Proteomes" id="UP001171945">
    <property type="component" value="Unassembled WGS sequence"/>
</dbReference>
<protein>
    <submittedName>
        <fullName evidence="1">YiiX/YebB-like N1pC/P60 family cysteine hydrolase</fullName>
    </submittedName>
</protein>
<dbReference type="SUPFAM" id="SSF54001">
    <property type="entry name" value="Cysteine proteinases"/>
    <property type="match status" value="1"/>
</dbReference>
<dbReference type="Gene3D" id="3.90.1720.10">
    <property type="entry name" value="endopeptidase domain like (from Nostoc punctiforme)"/>
    <property type="match status" value="1"/>
</dbReference>
<gene>
    <name evidence="1" type="ORF">QUF54_03465</name>
</gene>
<evidence type="ECO:0000313" key="1">
    <source>
        <dbReference type="EMBL" id="MDM8562391.1"/>
    </source>
</evidence>
<comment type="caution">
    <text evidence="1">The sequence shown here is derived from an EMBL/GenBank/DDBJ whole genome shotgun (WGS) entry which is preliminary data.</text>
</comment>
<reference evidence="1" key="1">
    <citation type="submission" date="2023-06" db="EMBL/GenBank/DDBJ databases">
        <title>Uncultivated large filamentous bacteria from sulfidic sediments reveal new species and different genomic features in energy metabolism and defense.</title>
        <authorList>
            <person name="Fonseca A."/>
        </authorList>
    </citation>
    <scope>NUCLEOTIDE SEQUENCE</scope>
    <source>
        <strain evidence="1">HSG4</strain>
    </source>
</reference>
<dbReference type="Pfam" id="PF05708">
    <property type="entry name" value="Peptidase_C92"/>
    <property type="match status" value="1"/>
</dbReference>
<evidence type="ECO:0000313" key="2">
    <source>
        <dbReference type="Proteomes" id="UP001171945"/>
    </source>
</evidence>
<proteinExistence type="predicted"/>
<sequence length="515" mass="59452">ILLFIPFILVGCYNPQLFQENQAPKIDLNNPCWQHTFKTYLSTSKSITQVLNEEILDYQSLVEQSLTYRAETIKVARRLKENINQDKPLSGYDLDLLNQGRLAHLEVRHKLYKVAESHECWLSSDTLNALKNIKAISPENQLKGIMFSLSAALILYDNYLLAISIFEEDDKLRRLINERDSGYGIEQNELSKITYSYHSLRKRNRVKNAVKLYEEKLAKISTKLRDDPGFNYLKLLIDQSTSYNMTKKYSPLYALSKKLEFMSAMTNDSLRYLTAQGTNLFSQFFGNTIGLIETRKGKLYNRATVLNQITRQLQAGDILLEKTPFRLTDKFIPGHWGHAAIWVGTEVELRRLGIWEHPLVKQYHQKIQEGSHIIEALRSGVQISALPDFLNIDDFVILRHTQLDNETLAKRIILALRQVGKAYDFNFDVETTDKIVCSELIYVVFIGIEWPTDKKLGRFTISPDNVASKALNGGPLKLITFFHDGKFVARHPIKLMRQLMMNDVYAELRHSKIKK</sequence>
<organism evidence="1 2">
    <name type="scientific">Candidatus Marithioploca araucensis</name>
    <dbReference type="NCBI Taxonomy" id="70273"/>
    <lineage>
        <taxon>Bacteria</taxon>
        <taxon>Pseudomonadati</taxon>
        <taxon>Pseudomonadota</taxon>
        <taxon>Gammaproteobacteria</taxon>
        <taxon>Thiotrichales</taxon>
        <taxon>Thiotrichaceae</taxon>
        <taxon>Candidatus Marithioploca</taxon>
    </lineage>
</organism>
<dbReference type="InterPro" id="IPR038765">
    <property type="entry name" value="Papain-like_cys_pep_sf"/>
</dbReference>
<name>A0ABT7VRU1_9GAMM</name>
<dbReference type="InterPro" id="IPR024453">
    <property type="entry name" value="Peptidase_C92"/>
</dbReference>
<keyword evidence="2" id="KW-1185">Reference proteome</keyword>